<proteinExistence type="predicted"/>
<keyword evidence="2" id="KW-1185">Reference proteome</keyword>
<sequence length="49" mass="6025">KEMSKEDYVIICGDFGGIWDQEEESKEETMLMDWLDCKSFYHFLIRKHY</sequence>
<dbReference type="Proteomes" id="UP000647235">
    <property type="component" value="Unassembled WGS sequence"/>
</dbReference>
<dbReference type="EMBL" id="JACOOY010000025">
    <property type="protein sequence ID" value="MBC5666307.1"/>
    <property type="molecule type" value="Genomic_DNA"/>
</dbReference>
<feature type="non-terminal residue" evidence="1">
    <location>
        <position position="1"/>
    </location>
</feature>
<organism evidence="1 2">
    <name type="scientific">Dorea hominis</name>
    <dbReference type="NCBI Taxonomy" id="2763040"/>
    <lineage>
        <taxon>Bacteria</taxon>
        <taxon>Bacillati</taxon>
        <taxon>Bacillota</taxon>
        <taxon>Clostridia</taxon>
        <taxon>Lachnospirales</taxon>
        <taxon>Lachnospiraceae</taxon>
        <taxon>Dorea</taxon>
    </lineage>
</organism>
<gene>
    <name evidence="1" type="ORF">H8S07_13835</name>
</gene>
<evidence type="ECO:0000313" key="1">
    <source>
        <dbReference type="EMBL" id="MBC5666307.1"/>
    </source>
</evidence>
<name>A0ABR7EY82_9FIRM</name>
<protein>
    <submittedName>
        <fullName evidence="1">Uncharacterized protein</fullName>
    </submittedName>
</protein>
<comment type="caution">
    <text evidence="1">The sequence shown here is derived from an EMBL/GenBank/DDBJ whole genome shotgun (WGS) entry which is preliminary data.</text>
</comment>
<evidence type="ECO:0000313" key="2">
    <source>
        <dbReference type="Proteomes" id="UP000647235"/>
    </source>
</evidence>
<reference evidence="1 2" key="1">
    <citation type="submission" date="2020-08" db="EMBL/GenBank/DDBJ databases">
        <title>Genome public.</title>
        <authorList>
            <person name="Liu C."/>
            <person name="Sun Q."/>
        </authorList>
    </citation>
    <scope>NUCLEOTIDE SEQUENCE [LARGE SCALE GENOMIC DNA]</scope>
    <source>
        <strain evidence="1 2">NSJ-36</strain>
    </source>
</reference>
<accession>A0ABR7EY82</accession>